<evidence type="ECO:0000313" key="1">
    <source>
        <dbReference type="EMBL" id="KAI5661321.1"/>
    </source>
</evidence>
<dbReference type="Proteomes" id="UP001060085">
    <property type="component" value="Linkage Group LG05"/>
</dbReference>
<sequence>MNNVQHQQQQRQTGSHGHHHHHLDDEEEDDVAGSGGAGGGAEESVDNPHPHHHSHSHSQIQYDANPHSHALHNGGDSATAMDSAVNGVEGVGQHALYVPGSEIVPAPAGGGGADQLTLSFQGEVYVFDSVSPEKVQAVLLLLGGYEVPAGVPSVGGMPAHNHRNLGEFPGRSSQPQRAASLNRFREKRKERCFDKKIRYTVRKEVALRMQRKKGQFTSSKSISDEVGSSSSDYNTMAGQEEQETTCKHCGISSKSTPMMRRGPAGPRTLCNACGLKWANKGILRDLTKVPPTGIQDTILRGSEQSNGEVNHSEAVTAAVDVKTLSNGDNSALTAER</sequence>
<keyword evidence="2" id="KW-1185">Reference proteome</keyword>
<name>A0ACC0APB5_CATRO</name>
<dbReference type="EMBL" id="CM044705">
    <property type="protein sequence ID" value="KAI5661321.1"/>
    <property type="molecule type" value="Genomic_DNA"/>
</dbReference>
<comment type="caution">
    <text evidence="1">The sequence shown here is derived from an EMBL/GenBank/DDBJ whole genome shotgun (WGS) entry which is preliminary data.</text>
</comment>
<organism evidence="1 2">
    <name type="scientific">Catharanthus roseus</name>
    <name type="common">Madagascar periwinkle</name>
    <name type="synonym">Vinca rosea</name>
    <dbReference type="NCBI Taxonomy" id="4058"/>
    <lineage>
        <taxon>Eukaryota</taxon>
        <taxon>Viridiplantae</taxon>
        <taxon>Streptophyta</taxon>
        <taxon>Embryophyta</taxon>
        <taxon>Tracheophyta</taxon>
        <taxon>Spermatophyta</taxon>
        <taxon>Magnoliopsida</taxon>
        <taxon>eudicotyledons</taxon>
        <taxon>Gunneridae</taxon>
        <taxon>Pentapetalae</taxon>
        <taxon>asterids</taxon>
        <taxon>lamiids</taxon>
        <taxon>Gentianales</taxon>
        <taxon>Apocynaceae</taxon>
        <taxon>Rauvolfioideae</taxon>
        <taxon>Vinceae</taxon>
        <taxon>Catharanthinae</taxon>
        <taxon>Catharanthus</taxon>
    </lineage>
</organism>
<proteinExistence type="predicted"/>
<protein>
    <submittedName>
        <fullName evidence="1">Uncharacterized protein</fullName>
    </submittedName>
</protein>
<reference evidence="2" key="1">
    <citation type="journal article" date="2023" name="Nat. Plants">
        <title>Single-cell RNA sequencing provides a high-resolution roadmap for understanding the multicellular compartmentation of specialized metabolism.</title>
        <authorList>
            <person name="Sun S."/>
            <person name="Shen X."/>
            <person name="Li Y."/>
            <person name="Li Y."/>
            <person name="Wang S."/>
            <person name="Li R."/>
            <person name="Zhang H."/>
            <person name="Shen G."/>
            <person name="Guo B."/>
            <person name="Wei J."/>
            <person name="Xu J."/>
            <person name="St-Pierre B."/>
            <person name="Chen S."/>
            <person name="Sun C."/>
        </authorList>
    </citation>
    <scope>NUCLEOTIDE SEQUENCE [LARGE SCALE GENOMIC DNA]</scope>
</reference>
<accession>A0ACC0APB5</accession>
<gene>
    <name evidence="1" type="ORF">M9H77_20644</name>
</gene>
<evidence type="ECO:0000313" key="2">
    <source>
        <dbReference type="Proteomes" id="UP001060085"/>
    </source>
</evidence>